<dbReference type="Gene3D" id="2.40.37.10">
    <property type="entry name" value="Lyase, Ornithine Decarboxylase, Chain A, domain 1"/>
    <property type="match status" value="1"/>
</dbReference>
<feature type="non-terminal residue" evidence="1">
    <location>
        <position position="30"/>
    </location>
</feature>
<name>A0A0P8C8Z5_9EURY</name>
<dbReference type="EC" id="4.1.1.20" evidence="1"/>
<evidence type="ECO:0000313" key="2">
    <source>
        <dbReference type="Proteomes" id="UP000050360"/>
    </source>
</evidence>
<dbReference type="GO" id="GO:0008836">
    <property type="term" value="F:diaminopimelate decarboxylase activity"/>
    <property type="evidence" value="ECO:0007669"/>
    <property type="project" value="UniProtKB-EC"/>
</dbReference>
<keyword evidence="1" id="KW-0456">Lyase</keyword>
<accession>A0A0P8C8Z5</accession>
<dbReference type="EMBL" id="LKCM01000161">
    <property type="protein sequence ID" value="KPQ43295.1"/>
    <property type="molecule type" value="Genomic_DNA"/>
</dbReference>
<evidence type="ECO:0000313" key="1">
    <source>
        <dbReference type="EMBL" id="KPQ43295.1"/>
    </source>
</evidence>
<dbReference type="Proteomes" id="UP000050360">
    <property type="component" value="Unassembled WGS sequence"/>
</dbReference>
<comment type="caution">
    <text evidence="1">The sequence shown here is derived from an EMBL/GenBank/DDBJ whole genome shotgun (WGS) entry which is preliminary data.</text>
</comment>
<organism evidence="1 2">
    <name type="scientific">Candidatus Methanoperedens nitratireducens</name>
    <dbReference type="NCBI Taxonomy" id="1392998"/>
    <lineage>
        <taxon>Archaea</taxon>
        <taxon>Methanobacteriati</taxon>
        <taxon>Methanobacteriota</taxon>
        <taxon>Stenosarchaea group</taxon>
        <taxon>Methanomicrobia</taxon>
        <taxon>Methanosarcinales</taxon>
        <taxon>ANME-2 cluster</taxon>
        <taxon>Candidatus Methanoperedentaceae</taxon>
        <taxon>Candidatus Methanoperedens</taxon>
    </lineage>
</organism>
<dbReference type="AlphaFoldDB" id="A0A0P8C8Z5"/>
<sequence length="30" mass="3307">MGVDAGFNLLVRPTMYDSYHHVVVANKANS</sequence>
<dbReference type="InterPro" id="IPR009006">
    <property type="entry name" value="Ala_racemase/Decarboxylase_C"/>
</dbReference>
<protein>
    <submittedName>
        <fullName evidence="1">Diaminopimelate decarboxylase</fullName>
        <ecNumber evidence="1">4.1.1.20</ecNumber>
    </submittedName>
</protein>
<proteinExistence type="predicted"/>
<gene>
    <name evidence="1" type="primary">lysA_1</name>
    <name evidence="1" type="ORF">MPEBLZ_02138</name>
</gene>
<reference evidence="1 2" key="1">
    <citation type="submission" date="2015-09" db="EMBL/GenBank/DDBJ databases">
        <title>A metagenomics-based metabolic model of nitrate-dependent anaerobic oxidation of methane by Methanoperedens-like archaea.</title>
        <authorList>
            <person name="Arshad A."/>
            <person name="Speth D.R."/>
            <person name="De Graaf R.M."/>
            <person name="Op Den Camp H.J."/>
            <person name="Jetten M.S."/>
            <person name="Welte C.U."/>
        </authorList>
    </citation>
    <scope>NUCLEOTIDE SEQUENCE [LARGE SCALE GENOMIC DNA]</scope>
</reference>
<dbReference type="SUPFAM" id="SSF50621">
    <property type="entry name" value="Alanine racemase C-terminal domain-like"/>
    <property type="match status" value="1"/>
</dbReference>